<gene>
    <name evidence="1" type="ORF">F0U83_00415</name>
</gene>
<evidence type="ECO:0008006" key="3">
    <source>
        <dbReference type="Google" id="ProtNLM"/>
    </source>
</evidence>
<accession>A0A5P1R7N6</accession>
<dbReference type="KEGG" id="ncu:F0U83_00415"/>
<dbReference type="Proteomes" id="UP000324760">
    <property type="component" value="Chromosome"/>
</dbReference>
<dbReference type="AlphaFoldDB" id="A0A5P1R7N6"/>
<protein>
    <recommendedName>
        <fullName evidence="3">ABM domain-containing protein</fullName>
    </recommendedName>
</protein>
<organism evidence="1 2">
    <name type="scientific">Neptunomonas concharum</name>
    <dbReference type="NCBI Taxonomy" id="1031538"/>
    <lineage>
        <taxon>Bacteria</taxon>
        <taxon>Pseudomonadati</taxon>
        <taxon>Pseudomonadota</taxon>
        <taxon>Gammaproteobacteria</taxon>
        <taxon>Oceanospirillales</taxon>
        <taxon>Oceanospirillaceae</taxon>
        <taxon>Neptunomonas</taxon>
    </lineage>
</organism>
<evidence type="ECO:0000313" key="1">
    <source>
        <dbReference type="EMBL" id="QEQ95285.1"/>
    </source>
</evidence>
<dbReference type="EMBL" id="CP043869">
    <property type="protein sequence ID" value="QEQ95285.1"/>
    <property type="molecule type" value="Genomic_DNA"/>
</dbReference>
<name>A0A5P1R7N6_9GAMM</name>
<dbReference type="InterPro" id="IPR011008">
    <property type="entry name" value="Dimeric_a/b-barrel"/>
</dbReference>
<proteinExistence type="predicted"/>
<keyword evidence="2" id="KW-1185">Reference proteome</keyword>
<dbReference type="RefSeq" id="WP_138985987.1">
    <property type="nucleotide sequence ID" value="NZ_CP043869.1"/>
</dbReference>
<sequence>MTGVVEVVTFRLAEGFTEMDVAKTCEGINTLLETQAGFQYRSQSHDGKGNWFDIIYWENMQAAHAGSAVFMEHPAGKALCTLIDENTCVVRHMPVLTSTMACEASNQSA</sequence>
<dbReference type="SUPFAM" id="SSF54909">
    <property type="entry name" value="Dimeric alpha+beta barrel"/>
    <property type="match status" value="1"/>
</dbReference>
<reference evidence="1 2" key="1">
    <citation type="journal article" date="2019" name="Biochem. Eng. J.">
        <title>Metabolic engineering of the marine bacteria Neptunomonas concharum for the production of acetoin and meso-2,3-butanediol from acetate.</title>
        <authorList>
            <person name="Li W."/>
            <person name="Pu N."/>
            <person name="Liu C.-X."/>
            <person name="Yuan Q.-P."/>
            <person name="Li Z.-J."/>
        </authorList>
    </citation>
    <scope>NUCLEOTIDE SEQUENCE [LARGE SCALE GENOMIC DNA]</scope>
    <source>
        <strain evidence="1 2">JCM17730</strain>
    </source>
</reference>
<dbReference type="OrthoDB" id="7859710at2"/>
<evidence type="ECO:0000313" key="2">
    <source>
        <dbReference type="Proteomes" id="UP000324760"/>
    </source>
</evidence>